<evidence type="ECO:0000313" key="9">
    <source>
        <dbReference type="Proteomes" id="UP000442244"/>
    </source>
</evidence>
<dbReference type="PANTHER" id="PTHR30106:SF2">
    <property type="entry name" value="UPF0324 INNER MEMBRANE PROTEIN YEIH"/>
    <property type="match status" value="1"/>
</dbReference>
<dbReference type="Pfam" id="PF03601">
    <property type="entry name" value="Cons_hypoth698"/>
    <property type="match status" value="1"/>
</dbReference>
<gene>
    <name evidence="8" type="ORF">ESZ47_08400</name>
</gene>
<feature type="transmembrane region" description="Helical" evidence="7">
    <location>
        <begin position="118"/>
        <end position="138"/>
    </location>
</feature>
<dbReference type="OrthoDB" id="9811391at2"/>
<feature type="transmembrane region" description="Helical" evidence="7">
    <location>
        <begin position="85"/>
        <end position="106"/>
    </location>
</feature>
<organism evidence="8 9">
    <name type="scientific">Leuconostoc litchii</name>
    <dbReference type="NCBI Taxonomy" id="1981069"/>
    <lineage>
        <taxon>Bacteria</taxon>
        <taxon>Bacillati</taxon>
        <taxon>Bacillota</taxon>
        <taxon>Bacilli</taxon>
        <taxon>Lactobacillales</taxon>
        <taxon>Lactobacillaceae</taxon>
        <taxon>Leuconostoc</taxon>
    </lineage>
</organism>
<keyword evidence="5 7" id="KW-1133">Transmembrane helix</keyword>
<evidence type="ECO:0000256" key="5">
    <source>
        <dbReference type="ARBA" id="ARBA00022989"/>
    </source>
</evidence>
<keyword evidence="9" id="KW-1185">Reference proteome</keyword>
<protein>
    <submittedName>
        <fullName evidence="8">Putative sulfate exporter family transporter</fullName>
    </submittedName>
</protein>
<evidence type="ECO:0000256" key="1">
    <source>
        <dbReference type="ARBA" id="ARBA00004651"/>
    </source>
</evidence>
<accession>A0A6P2CPK5</accession>
<keyword evidence="6 7" id="KW-0472">Membrane</keyword>
<dbReference type="AlphaFoldDB" id="A0A6P2CPK5"/>
<comment type="caution">
    <text evidence="8">The sequence shown here is derived from an EMBL/GenBank/DDBJ whole genome shotgun (WGS) entry which is preliminary data.</text>
</comment>
<evidence type="ECO:0000313" key="8">
    <source>
        <dbReference type="EMBL" id="TYC46044.1"/>
    </source>
</evidence>
<evidence type="ECO:0000256" key="6">
    <source>
        <dbReference type="ARBA" id="ARBA00023136"/>
    </source>
</evidence>
<evidence type="ECO:0000256" key="2">
    <source>
        <dbReference type="ARBA" id="ARBA00007977"/>
    </source>
</evidence>
<feature type="transmembrane region" description="Helical" evidence="7">
    <location>
        <begin position="307"/>
        <end position="329"/>
    </location>
</feature>
<dbReference type="EMBL" id="SDGY01000008">
    <property type="protein sequence ID" value="TYC46044.1"/>
    <property type="molecule type" value="Genomic_DNA"/>
</dbReference>
<feature type="transmembrane region" description="Helical" evidence="7">
    <location>
        <begin position="249"/>
        <end position="272"/>
    </location>
</feature>
<reference evidence="8 9" key="1">
    <citation type="submission" date="2019-01" db="EMBL/GenBank/DDBJ databases">
        <title>Leuconostoc litchii sp. nov., a novel lactic acid bacterium isolated from lychee.</title>
        <authorList>
            <person name="Wang L.-T."/>
        </authorList>
    </citation>
    <scope>NUCLEOTIDE SEQUENCE [LARGE SCALE GENOMIC DNA]</scope>
    <source>
        <strain evidence="8 9">MB7</strain>
    </source>
</reference>
<feature type="transmembrane region" description="Helical" evidence="7">
    <location>
        <begin position="150"/>
        <end position="169"/>
    </location>
</feature>
<evidence type="ECO:0000256" key="7">
    <source>
        <dbReference type="SAM" id="Phobius"/>
    </source>
</evidence>
<sequence length="330" mass="34799">MSIKKNMISGIIITLILSAIAKILANWLPFLGAEAIAMLLGILLGNTILNRKSLEPGMKWAEKFPIEIGIALMGLTVTLRTIENLGINGLAFILIQMTLTIVLVLWMGGRIFKVSNKAAMLMGAGNAVCGSSAIASVSPAIGATDDQRRTSVATVSLTGVVLLLILPILGPHVLGHHDLLLGALVGGVVQSVGQVVGTASLINPAVVTYATLFKMLRVIMLTAVVLIFAKMAQKNSVTEKVEAKKSIKIPWFIIAFVILLLINSFVAVPNLVTSSAKGISGFFGVVNLAGIGLNLKVDTIRKSGGKFLSYGLITGVVQVILAIILIKILF</sequence>
<name>A0A6P2CPK5_9LACO</name>
<dbReference type="InterPro" id="IPR018383">
    <property type="entry name" value="UPF0324_pro"/>
</dbReference>
<dbReference type="RefSeq" id="WP_148606538.1">
    <property type="nucleotide sequence ID" value="NZ_SDGY01000008.1"/>
</dbReference>
<dbReference type="Proteomes" id="UP000442244">
    <property type="component" value="Unassembled WGS sequence"/>
</dbReference>
<dbReference type="GO" id="GO:0005886">
    <property type="term" value="C:plasma membrane"/>
    <property type="evidence" value="ECO:0007669"/>
    <property type="project" value="UniProtKB-SubCell"/>
</dbReference>
<feature type="transmembrane region" description="Helical" evidence="7">
    <location>
        <begin position="278"/>
        <end position="295"/>
    </location>
</feature>
<keyword evidence="4 7" id="KW-0812">Transmembrane</keyword>
<feature type="transmembrane region" description="Helical" evidence="7">
    <location>
        <begin position="208"/>
        <end position="229"/>
    </location>
</feature>
<evidence type="ECO:0000256" key="4">
    <source>
        <dbReference type="ARBA" id="ARBA00022692"/>
    </source>
</evidence>
<keyword evidence="3" id="KW-1003">Cell membrane</keyword>
<evidence type="ECO:0000256" key="3">
    <source>
        <dbReference type="ARBA" id="ARBA00022475"/>
    </source>
</evidence>
<comment type="subcellular location">
    <subcellularLocation>
        <location evidence="1">Cell membrane</location>
        <topology evidence="1">Multi-pass membrane protein</topology>
    </subcellularLocation>
</comment>
<feature type="transmembrane region" description="Helical" evidence="7">
    <location>
        <begin position="31"/>
        <end position="49"/>
    </location>
</feature>
<comment type="similarity">
    <text evidence="2">Belongs to the UPF0324 family.</text>
</comment>
<proteinExistence type="inferred from homology"/>
<dbReference type="PANTHER" id="PTHR30106">
    <property type="entry name" value="INNER MEMBRANE PROTEIN YEIH-RELATED"/>
    <property type="match status" value="1"/>
</dbReference>